<dbReference type="PANTHER" id="PTHR43727">
    <property type="entry name" value="DIAMINOPIMELATE DECARBOXYLASE"/>
    <property type="match status" value="1"/>
</dbReference>
<dbReference type="GO" id="GO:0008836">
    <property type="term" value="F:diaminopimelate decarboxylase activity"/>
    <property type="evidence" value="ECO:0007669"/>
    <property type="project" value="UniProtKB-UniRule"/>
</dbReference>
<feature type="binding site" evidence="5">
    <location>
        <position position="330"/>
    </location>
    <ligand>
        <name>substrate</name>
    </ligand>
</feature>
<evidence type="ECO:0000259" key="9">
    <source>
        <dbReference type="Pfam" id="PF02784"/>
    </source>
</evidence>
<feature type="domain" description="Orn/DAP/Arg decarboxylase 2 N-terminal" evidence="9">
    <location>
        <begin position="46"/>
        <end position="296"/>
    </location>
</feature>
<evidence type="ECO:0000256" key="6">
    <source>
        <dbReference type="NCBIfam" id="TIGR01048"/>
    </source>
</evidence>
<dbReference type="NCBIfam" id="TIGR01048">
    <property type="entry name" value="lysA"/>
    <property type="match status" value="1"/>
</dbReference>
<comment type="caution">
    <text evidence="10">The sequence shown here is derived from an EMBL/GenBank/DDBJ whole genome shotgun (WGS) entry which is preliminary data.</text>
</comment>
<name>A0A2H3LAD0_9CHLR</name>
<dbReference type="InterPro" id="IPR022653">
    <property type="entry name" value="De-COase2_pyr-phos_BS"/>
</dbReference>
<evidence type="ECO:0000256" key="8">
    <source>
        <dbReference type="RuleBase" id="RU003738"/>
    </source>
</evidence>
<dbReference type="Proteomes" id="UP000220922">
    <property type="component" value="Unassembled WGS sequence"/>
</dbReference>
<dbReference type="PROSITE" id="PS00878">
    <property type="entry name" value="ODR_DC_2_1"/>
    <property type="match status" value="1"/>
</dbReference>
<dbReference type="InterPro" id="IPR022644">
    <property type="entry name" value="De-COase2_N"/>
</dbReference>
<dbReference type="InterPro" id="IPR000183">
    <property type="entry name" value="Orn/DAP/Arg_de-COase"/>
</dbReference>
<evidence type="ECO:0000313" key="10">
    <source>
        <dbReference type="EMBL" id="PDW00367.1"/>
    </source>
</evidence>
<proteinExistence type="inferred from homology"/>
<dbReference type="OrthoDB" id="9802241at2"/>
<feature type="binding site" evidence="5">
    <location>
        <position position="247"/>
    </location>
    <ligand>
        <name>pyridoxal 5'-phosphate</name>
        <dbReference type="ChEBI" id="CHEBI:597326"/>
    </ligand>
</feature>
<feature type="binding site" evidence="5">
    <location>
        <position position="390"/>
    </location>
    <ligand>
        <name>substrate</name>
    </ligand>
</feature>
<gene>
    <name evidence="5" type="primary">lysA</name>
    <name evidence="10" type="ORF">A9Q02_10240</name>
</gene>
<keyword evidence="3 5" id="KW-0663">Pyridoxal phosphate</keyword>
<feature type="binding site" evidence="5">
    <location>
        <position position="390"/>
    </location>
    <ligand>
        <name>pyridoxal 5'-phosphate</name>
        <dbReference type="ChEBI" id="CHEBI:597326"/>
    </ligand>
</feature>
<dbReference type="CDD" id="cd06828">
    <property type="entry name" value="PLPDE_III_DapDC"/>
    <property type="match status" value="1"/>
</dbReference>
<dbReference type="Gene3D" id="3.20.20.10">
    <property type="entry name" value="Alanine racemase"/>
    <property type="match status" value="1"/>
</dbReference>
<evidence type="ECO:0000256" key="7">
    <source>
        <dbReference type="PIRSR" id="PIRSR600183-50"/>
    </source>
</evidence>
<comment type="similarity">
    <text evidence="5">Belongs to the Orn/Lys/Arg decarboxylase class-II family. LysA subfamily.</text>
</comment>
<dbReference type="InterPro" id="IPR009006">
    <property type="entry name" value="Ala_racemase/Decarboxylase_C"/>
</dbReference>
<dbReference type="Gene3D" id="2.40.37.10">
    <property type="entry name" value="Lyase, Ornithine Decarboxylase, Chain A, domain 1"/>
    <property type="match status" value="1"/>
</dbReference>
<comment type="catalytic activity">
    <reaction evidence="5 8">
        <text>meso-2,6-diaminopimelate + H(+) = L-lysine + CO2</text>
        <dbReference type="Rhea" id="RHEA:15101"/>
        <dbReference type="ChEBI" id="CHEBI:15378"/>
        <dbReference type="ChEBI" id="CHEBI:16526"/>
        <dbReference type="ChEBI" id="CHEBI:32551"/>
        <dbReference type="ChEBI" id="CHEBI:57791"/>
        <dbReference type="EC" id="4.1.1.20"/>
    </reaction>
</comment>
<feature type="binding site" evidence="5">
    <location>
        <position position="362"/>
    </location>
    <ligand>
        <name>substrate</name>
    </ligand>
</feature>
<evidence type="ECO:0000256" key="5">
    <source>
        <dbReference type="HAMAP-Rule" id="MF_02120"/>
    </source>
</evidence>
<sequence>MYVWPETVAVCDGRLTLGGCDLVALTEQHGTPLYVFDEVTLRSAMRTYRAAFAEVYPAQHRVHYASKALLNTALAQIVAEEGLGLDVVSATELRVAQRAGVPMEHVHLHGNAKSAFELERALAWDVGAIVVDNLDELAHLCALTAHRPQPQGVLLRLAPDIAAQTHAHIATGSSDAKFGLPLAALDAAVAQILTAPGLHLLGLHAHIGSQLFRLDQLQATLQVLVEAAVHVRDQYGHIVTELSPGGGLGVPYTTEQPPTDICGYATTLAATLTEACTRANFPLPRLTIEPGRSIIARAGVALYRIIGRKYAPDGRLLYLHVDGGMADNLRPALYGARYSALLANRAAEPADTVVAVAGRYCESGDILLREIALPSGAPGDIVAVATAGAYTLSMASTYNLVPRPAVLLLAGGSARLIQRRETEEELLARDIAL</sequence>
<protein>
    <recommendedName>
        <fullName evidence="5 6">Diaminopimelate decarboxylase</fullName>
        <shortName evidence="5">DAP decarboxylase</shortName>
        <shortName evidence="5">DAPDC</shortName>
        <ecNumber evidence="5 6">4.1.1.20</ecNumber>
    </recommendedName>
</protein>
<dbReference type="HAMAP" id="MF_02120">
    <property type="entry name" value="LysA"/>
    <property type="match status" value="1"/>
</dbReference>
<evidence type="ECO:0000256" key="4">
    <source>
        <dbReference type="ARBA" id="ARBA00023239"/>
    </source>
</evidence>
<feature type="modified residue" description="N6-(pyridoxal phosphate)lysine" evidence="5 7">
    <location>
        <position position="67"/>
    </location>
</feature>
<dbReference type="GO" id="GO:0009089">
    <property type="term" value="P:lysine biosynthetic process via diaminopimelate"/>
    <property type="evidence" value="ECO:0007669"/>
    <property type="project" value="UniProtKB-UniRule"/>
</dbReference>
<feature type="binding site" evidence="5">
    <location>
        <position position="292"/>
    </location>
    <ligand>
        <name>substrate</name>
    </ligand>
</feature>
<keyword evidence="5 8" id="KW-0457">Lysine biosynthesis</keyword>
<keyword evidence="11" id="KW-1185">Reference proteome</keyword>
<feature type="active site" description="Proton donor" evidence="7">
    <location>
        <position position="361"/>
    </location>
</feature>
<dbReference type="PRINTS" id="PR01179">
    <property type="entry name" value="ODADCRBXLASE"/>
</dbReference>
<organism evidence="10 11">
    <name type="scientific">Candidatus Chloroploca asiatica</name>
    <dbReference type="NCBI Taxonomy" id="1506545"/>
    <lineage>
        <taxon>Bacteria</taxon>
        <taxon>Bacillati</taxon>
        <taxon>Chloroflexota</taxon>
        <taxon>Chloroflexia</taxon>
        <taxon>Chloroflexales</taxon>
        <taxon>Chloroflexineae</taxon>
        <taxon>Oscillochloridaceae</taxon>
        <taxon>Candidatus Chloroploca</taxon>
    </lineage>
</organism>
<dbReference type="InterPro" id="IPR029066">
    <property type="entry name" value="PLP-binding_barrel"/>
</dbReference>
<accession>A0A2H3LAD0</accession>
<dbReference type="Pfam" id="PF02784">
    <property type="entry name" value="Orn_Arg_deC_N"/>
    <property type="match status" value="1"/>
</dbReference>
<dbReference type="UniPathway" id="UPA00034">
    <property type="reaction ID" value="UER00027"/>
</dbReference>
<evidence type="ECO:0000256" key="2">
    <source>
        <dbReference type="ARBA" id="ARBA00022793"/>
    </source>
</evidence>
<dbReference type="RefSeq" id="WP_097651131.1">
    <property type="nucleotide sequence ID" value="NZ_LYXE01000046.1"/>
</dbReference>
<comment type="cofactor">
    <cofactor evidence="1 5 7 8">
        <name>pyridoxal 5'-phosphate</name>
        <dbReference type="ChEBI" id="CHEBI:597326"/>
    </cofactor>
</comment>
<keyword evidence="4 5" id="KW-0456">Lyase</keyword>
<keyword evidence="5" id="KW-0028">Amino-acid biosynthesis</keyword>
<feature type="binding site" evidence="5">
    <location>
        <position position="334"/>
    </location>
    <ligand>
        <name>substrate</name>
    </ligand>
</feature>
<comment type="function">
    <text evidence="5">Specifically catalyzes the decarboxylation of meso-diaminopimelate (meso-DAP) to L-lysine.</text>
</comment>
<dbReference type="SUPFAM" id="SSF50621">
    <property type="entry name" value="Alanine racemase C-terminal domain-like"/>
    <property type="match status" value="1"/>
</dbReference>
<comment type="pathway">
    <text evidence="5 8">Amino-acid biosynthesis; L-lysine biosynthesis via DAP pathway; L-lysine from DL-2,6-diaminopimelate: step 1/1.</text>
</comment>
<dbReference type="InterPro" id="IPR002986">
    <property type="entry name" value="DAP_deCOOHase_LysA"/>
</dbReference>
<reference evidence="10 11" key="1">
    <citation type="submission" date="2016-05" db="EMBL/GenBank/DDBJ databases">
        <authorList>
            <person name="Lavstsen T."/>
            <person name="Jespersen J.S."/>
        </authorList>
    </citation>
    <scope>NUCLEOTIDE SEQUENCE [LARGE SCALE GENOMIC DNA]</scope>
    <source>
        <strain evidence="10 11">B7-9</strain>
    </source>
</reference>
<dbReference type="GO" id="GO:0030170">
    <property type="term" value="F:pyridoxal phosphate binding"/>
    <property type="evidence" value="ECO:0007669"/>
    <property type="project" value="UniProtKB-UniRule"/>
</dbReference>
<evidence type="ECO:0000256" key="3">
    <source>
        <dbReference type="ARBA" id="ARBA00022898"/>
    </source>
</evidence>
<evidence type="ECO:0000256" key="1">
    <source>
        <dbReference type="ARBA" id="ARBA00001933"/>
    </source>
</evidence>
<comment type="subunit">
    <text evidence="5">Homodimer.</text>
</comment>
<dbReference type="EC" id="4.1.1.20" evidence="5 6"/>
<feature type="binding site" evidence="5">
    <location>
        <begin position="289"/>
        <end position="292"/>
    </location>
    <ligand>
        <name>pyridoxal 5'-phosphate</name>
        <dbReference type="ChEBI" id="CHEBI:597326"/>
    </ligand>
</feature>
<dbReference type="PRINTS" id="PR01181">
    <property type="entry name" value="DAPDCRBXLASE"/>
</dbReference>
<dbReference type="AlphaFoldDB" id="A0A2H3LAD0"/>
<evidence type="ECO:0000313" key="11">
    <source>
        <dbReference type="Proteomes" id="UP000220922"/>
    </source>
</evidence>
<keyword evidence="2 5" id="KW-0210">Decarboxylase</keyword>
<dbReference type="SUPFAM" id="SSF51419">
    <property type="entry name" value="PLP-binding barrel"/>
    <property type="match status" value="1"/>
</dbReference>
<dbReference type="FunFam" id="3.20.20.10:FF:000003">
    <property type="entry name" value="Diaminopimelate decarboxylase"/>
    <property type="match status" value="1"/>
</dbReference>
<dbReference type="EMBL" id="LYXE01000046">
    <property type="protein sequence ID" value="PDW00367.1"/>
    <property type="molecule type" value="Genomic_DNA"/>
</dbReference>
<dbReference type="PANTHER" id="PTHR43727:SF2">
    <property type="entry name" value="GROUP IV DECARBOXYLASE"/>
    <property type="match status" value="1"/>
</dbReference>